<evidence type="ECO:0000313" key="4">
    <source>
        <dbReference type="Proteomes" id="UP000604046"/>
    </source>
</evidence>
<accession>A0A812J8J7</accession>
<evidence type="ECO:0000313" key="3">
    <source>
        <dbReference type="EMBL" id="CAE7199355.1"/>
    </source>
</evidence>
<dbReference type="GO" id="GO:0005886">
    <property type="term" value="C:plasma membrane"/>
    <property type="evidence" value="ECO:0007669"/>
    <property type="project" value="TreeGrafter"/>
</dbReference>
<comment type="caution">
    <text evidence="3">The sequence shown here is derived from an EMBL/GenBank/DDBJ whole genome shotgun (WGS) entry which is preliminary data.</text>
</comment>
<gene>
    <name evidence="3" type="ORF">SNAT2548_LOCUS5836</name>
</gene>
<dbReference type="InterPro" id="IPR006342">
    <property type="entry name" value="FkbM_mtfrase"/>
</dbReference>
<name>A0A812J8J7_9DINO</name>
<dbReference type="Proteomes" id="UP000604046">
    <property type="component" value="Unassembled WGS sequence"/>
</dbReference>
<keyword evidence="1" id="KW-0732">Signal</keyword>
<dbReference type="Gene3D" id="3.40.50.150">
    <property type="entry name" value="Vaccinia Virus protein VP39"/>
    <property type="match status" value="1"/>
</dbReference>
<dbReference type="GO" id="GO:0016197">
    <property type="term" value="P:endosomal transport"/>
    <property type="evidence" value="ECO:0007669"/>
    <property type="project" value="TreeGrafter"/>
</dbReference>
<feature type="domain" description="Methyltransferase FkbM" evidence="2">
    <location>
        <begin position="377"/>
        <end position="524"/>
    </location>
</feature>
<dbReference type="GO" id="GO:0006888">
    <property type="term" value="P:endoplasmic reticulum to Golgi vesicle-mediated transport"/>
    <property type="evidence" value="ECO:0007669"/>
    <property type="project" value="TreeGrafter"/>
</dbReference>
<dbReference type="AlphaFoldDB" id="A0A812J8J7"/>
<feature type="chain" id="PRO_5032814089" description="Methyltransferase FkbM domain-containing protein" evidence="1">
    <location>
        <begin position="19"/>
        <end position="602"/>
    </location>
</feature>
<dbReference type="PANTHER" id="PTHR34009">
    <property type="entry name" value="PROTEIN STAR"/>
    <property type="match status" value="1"/>
</dbReference>
<sequence length="602" mass="66654">MQGLVLSALVALIAVVAPRFLGSGQGSFASFYVPQQESLFEGASLREIVEAARASKNTCNKPTRVVVTLSTFEGRLGHLKMALESLAAQSCPADAIYVFVTENPFTKSSIKGRGSQVAGDGVAGDPTFWEEIKGISNIIAVKQISDDWGPATKLLAALQVEKDPKTWLITVDDDTKYHKDTLLALVLAASHLPWNISPAFWCEEAWADGYRSLKKRTMDRGEEGTVHGWCGGFAGVLFKRFMVGDHVFNLSEAPLGCRTHDDVWWGGHLLSAGNRPYLIDPGFFSVEWTPTAASERQVLSVHVLDGMATNTGTNLQSECASWFAALRGLHLVGTQFLPAGIFRHPAVAAQSGQDLWTLKRFFSHTKISPPTGTFVEFGALNGIYHSNTNFFEATLGWHGALAEPSIHFQSELAQNRPRSFALQGAVCGKSGLRNFVDAPWPGLSGFEDTYDPAVLDDMKQGRMWFNITSITPLKCHTLQELLDMAKLQEVDYMTVDTEGSELEILEAFPFDKYRVGLIQVESHMESCILTRDGWSRADSWKFWCRKQEGAQKLIQLMTSNRYSLAEKYVVSVDGRGRNSMHDVWNPVYFAKEMTVDLIFVLS</sequence>
<protein>
    <recommendedName>
        <fullName evidence="2">Methyltransferase FkbM domain-containing protein</fullName>
    </recommendedName>
</protein>
<dbReference type="InterPro" id="IPR029063">
    <property type="entry name" value="SAM-dependent_MTases_sf"/>
</dbReference>
<dbReference type="PANTHER" id="PTHR34009:SF2">
    <property type="entry name" value="PROTEIN STAR"/>
    <property type="match status" value="1"/>
</dbReference>
<keyword evidence="4" id="KW-1185">Reference proteome</keyword>
<dbReference type="EMBL" id="CAJNDS010000380">
    <property type="protein sequence ID" value="CAE7199355.1"/>
    <property type="molecule type" value="Genomic_DNA"/>
</dbReference>
<dbReference type="GO" id="GO:0031902">
    <property type="term" value="C:late endosome membrane"/>
    <property type="evidence" value="ECO:0007669"/>
    <property type="project" value="TreeGrafter"/>
</dbReference>
<organism evidence="3 4">
    <name type="scientific">Symbiodinium natans</name>
    <dbReference type="NCBI Taxonomy" id="878477"/>
    <lineage>
        <taxon>Eukaryota</taxon>
        <taxon>Sar</taxon>
        <taxon>Alveolata</taxon>
        <taxon>Dinophyceae</taxon>
        <taxon>Suessiales</taxon>
        <taxon>Symbiodiniaceae</taxon>
        <taxon>Symbiodinium</taxon>
    </lineage>
</organism>
<proteinExistence type="predicted"/>
<feature type="signal peptide" evidence="1">
    <location>
        <begin position="1"/>
        <end position="18"/>
    </location>
</feature>
<evidence type="ECO:0000259" key="2">
    <source>
        <dbReference type="Pfam" id="PF05050"/>
    </source>
</evidence>
<dbReference type="InterPro" id="IPR053202">
    <property type="entry name" value="EGF_Rcpt_Signaling_Reg"/>
</dbReference>
<evidence type="ECO:0000256" key="1">
    <source>
        <dbReference type="SAM" id="SignalP"/>
    </source>
</evidence>
<dbReference type="GO" id="GO:0005794">
    <property type="term" value="C:Golgi apparatus"/>
    <property type="evidence" value="ECO:0007669"/>
    <property type="project" value="TreeGrafter"/>
</dbReference>
<dbReference type="GO" id="GO:0005789">
    <property type="term" value="C:endoplasmic reticulum membrane"/>
    <property type="evidence" value="ECO:0007669"/>
    <property type="project" value="TreeGrafter"/>
</dbReference>
<dbReference type="OrthoDB" id="414863at2759"/>
<reference evidence="3" key="1">
    <citation type="submission" date="2021-02" db="EMBL/GenBank/DDBJ databases">
        <authorList>
            <person name="Dougan E. K."/>
            <person name="Rhodes N."/>
            <person name="Thang M."/>
            <person name="Chan C."/>
        </authorList>
    </citation>
    <scope>NUCLEOTIDE SEQUENCE</scope>
</reference>
<dbReference type="Pfam" id="PF05050">
    <property type="entry name" value="Methyltransf_21"/>
    <property type="match status" value="1"/>
</dbReference>